<dbReference type="EMBL" id="JASCZI010152278">
    <property type="protein sequence ID" value="MED6175820.1"/>
    <property type="molecule type" value="Genomic_DNA"/>
</dbReference>
<organism evidence="2 3">
    <name type="scientific">Stylosanthes scabra</name>
    <dbReference type="NCBI Taxonomy" id="79078"/>
    <lineage>
        <taxon>Eukaryota</taxon>
        <taxon>Viridiplantae</taxon>
        <taxon>Streptophyta</taxon>
        <taxon>Embryophyta</taxon>
        <taxon>Tracheophyta</taxon>
        <taxon>Spermatophyta</taxon>
        <taxon>Magnoliopsida</taxon>
        <taxon>eudicotyledons</taxon>
        <taxon>Gunneridae</taxon>
        <taxon>Pentapetalae</taxon>
        <taxon>rosids</taxon>
        <taxon>fabids</taxon>
        <taxon>Fabales</taxon>
        <taxon>Fabaceae</taxon>
        <taxon>Papilionoideae</taxon>
        <taxon>50 kb inversion clade</taxon>
        <taxon>dalbergioids sensu lato</taxon>
        <taxon>Dalbergieae</taxon>
        <taxon>Pterocarpus clade</taxon>
        <taxon>Stylosanthes</taxon>
    </lineage>
</organism>
<evidence type="ECO:0000313" key="2">
    <source>
        <dbReference type="EMBL" id="MED6175820.1"/>
    </source>
</evidence>
<protein>
    <submittedName>
        <fullName evidence="2">Uncharacterized protein</fullName>
    </submittedName>
</protein>
<gene>
    <name evidence="2" type="ORF">PIB30_081950</name>
</gene>
<keyword evidence="3" id="KW-1185">Reference proteome</keyword>
<feature type="compositionally biased region" description="Basic and acidic residues" evidence="1">
    <location>
        <begin position="113"/>
        <end position="123"/>
    </location>
</feature>
<evidence type="ECO:0000313" key="3">
    <source>
        <dbReference type="Proteomes" id="UP001341840"/>
    </source>
</evidence>
<sequence length="162" mass="19019">MVMHQDRGLTTTISSNNNILFLPCNLMLLKSLLNWRLLFRNFLNQLLHLLTKLKASCKNQELISKIRKLQFETWKSKEEYKAVTLRIGRTIRAETSKKESTEQQVETATPLPRSEKQKEKDETATSMSKVPYPQRLKAEKKDKHISKFLEIFKKLQINIPFS</sequence>
<comment type="caution">
    <text evidence="2">The sequence shown here is derived from an EMBL/GenBank/DDBJ whole genome shotgun (WGS) entry which is preliminary data.</text>
</comment>
<evidence type="ECO:0000256" key="1">
    <source>
        <dbReference type="SAM" id="MobiDB-lite"/>
    </source>
</evidence>
<reference evidence="2 3" key="1">
    <citation type="journal article" date="2023" name="Plants (Basel)">
        <title>Bridging the Gap: Combining Genomics and Transcriptomics Approaches to Understand Stylosanthes scabra, an Orphan Legume from the Brazilian Caatinga.</title>
        <authorList>
            <person name="Ferreira-Neto J.R.C."/>
            <person name="da Silva M.D."/>
            <person name="Binneck E."/>
            <person name="de Melo N.F."/>
            <person name="da Silva R.H."/>
            <person name="de Melo A.L.T.M."/>
            <person name="Pandolfi V."/>
            <person name="Bustamante F.O."/>
            <person name="Brasileiro-Vidal A.C."/>
            <person name="Benko-Iseppon A.M."/>
        </authorList>
    </citation>
    <scope>NUCLEOTIDE SEQUENCE [LARGE SCALE GENOMIC DNA]</scope>
    <source>
        <tissue evidence="2">Leaves</tissue>
    </source>
</reference>
<dbReference type="Proteomes" id="UP001341840">
    <property type="component" value="Unassembled WGS sequence"/>
</dbReference>
<accession>A0ABU6VTW9</accession>
<proteinExistence type="predicted"/>
<name>A0ABU6VTW9_9FABA</name>
<feature type="region of interest" description="Disordered" evidence="1">
    <location>
        <begin position="94"/>
        <end position="138"/>
    </location>
</feature>